<reference evidence="2 3" key="1">
    <citation type="journal article" date="2015" name="Antonie Van Leeuwenhoek">
        <title>Oricola cellulosilytica gen. nov., sp. nov., a cellulose-degrading bacterium of the family Phyllobacteriaceae isolated from surface seashore water, and emended descriptions of Mesorhizobium loti and Phyllobacterium myrsinacearum.</title>
        <authorList>
            <person name="Hameed A."/>
            <person name="Shahina M."/>
            <person name="Lai W.A."/>
            <person name="Lin S.Y."/>
            <person name="Young L.S."/>
            <person name="Liu Y.C."/>
            <person name="Hsu Y.H."/>
            <person name="Young C.C."/>
        </authorList>
    </citation>
    <scope>NUCLEOTIDE SEQUENCE [LARGE SCALE GENOMIC DNA]</scope>
    <source>
        <strain evidence="2 3">KCTC 52183</strain>
    </source>
</reference>
<dbReference type="Proteomes" id="UP000291301">
    <property type="component" value="Unassembled WGS sequence"/>
</dbReference>
<dbReference type="AlphaFoldDB" id="A0A4R0PHN0"/>
<evidence type="ECO:0000313" key="3">
    <source>
        <dbReference type="Proteomes" id="UP000291301"/>
    </source>
</evidence>
<feature type="signal peptide" evidence="1">
    <location>
        <begin position="1"/>
        <end position="20"/>
    </location>
</feature>
<keyword evidence="1" id="KW-0732">Signal</keyword>
<sequence>MKTLLLFTLINLSGAGAAFAETCGTVKDDTATTAEIVEFRLVDGATQEQFLASAQATTEYLCETDGFVRRSLSRDETGLWTDYVEWTSAELAKTAAEAAMQREDMMPFMMAIDPETISLRYADISTIE</sequence>
<dbReference type="Gene3D" id="3.30.70.100">
    <property type="match status" value="1"/>
</dbReference>
<comment type="caution">
    <text evidence="2">The sequence shown here is derived from an EMBL/GenBank/DDBJ whole genome shotgun (WGS) entry which is preliminary data.</text>
</comment>
<proteinExistence type="predicted"/>
<dbReference type="InterPro" id="IPR011008">
    <property type="entry name" value="Dimeric_a/b-barrel"/>
</dbReference>
<gene>
    <name evidence="2" type="ORF">E0D97_03665</name>
</gene>
<dbReference type="RefSeq" id="WP_131565474.1">
    <property type="nucleotide sequence ID" value="NZ_JAINFK010000001.1"/>
</dbReference>
<organism evidence="2 3">
    <name type="scientific">Oricola cellulosilytica</name>
    <dbReference type="NCBI Taxonomy" id="1429082"/>
    <lineage>
        <taxon>Bacteria</taxon>
        <taxon>Pseudomonadati</taxon>
        <taxon>Pseudomonadota</taxon>
        <taxon>Alphaproteobacteria</taxon>
        <taxon>Hyphomicrobiales</taxon>
        <taxon>Ahrensiaceae</taxon>
        <taxon>Oricola</taxon>
    </lineage>
</organism>
<dbReference type="OrthoDB" id="1445730at2"/>
<dbReference type="SUPFAM" id="SSF54909">
    <property type="entry name" value="Dimeric alpha+beta barrel"/>
    <property type="match status" value="1"/>
</dbReference>
<evidence type="ECO:0000256" key="1">
    <source>
        <dbReference type="SAM" id="SignalP"/>
    </source>
</evidence>
<protein>
    <recommendedName>
        <fullName evidence="4">ABM domain-containing protein</fullName>
    </recommendedName>
</protein>
<feature type="chain" id="PRO_5020285175" description="ABM domain-containing protein" evidence="1">
    <location>
        <begin position="21"/>
        <end position="128"/>
    </location>
</feature>
<keyword evidence="3" id="KW-1185">Reference proteome</keyword>
<accession>A0A4R0PHN0</accession>
<evidence type="ECO:0008006" key="4">
    <source>
        <dbReference type="Google" id="ProtNLM"/>
    </source>
</evidence>
<dbReference type="EMBL" id="SJST01000001">
    <property type="protein sequence ID" value="TCD16528.1"/>
    <property type="molecule type" value="Genomic_DNA"/>
</dbReference>
<name>A0A4R0PHN0_9HYPH</name>
<evidence type="ECO:0000313" key="2">
    <source>
        <dbReference type="EMBL" id="TCD16528.1"/>
    </source>
</evidence>